<dbReference type="InterPro" id="IPR005467">
    <property type="entry name" value="His_kinase_dom"/>
</dbReference>
<dbReference type="InterPro" id="IPR004358">
    <property type="entry name" value="Sig_transdc_His_kin-like_C"/>
</dbReference>
<dbReference type="SMART" id="SM00387">
    <property type="entry name" value="HATPase_c"/>
    <property type="match status" value="1"/>
</dbReference>
<proteinExistence type="predicted"/>
<dbReference type="Proteomes" id="UP000198393">
    <property type="component" value="Unassembled WGS sequence"/>
</dbReference>
<dbReference type="SUPFAM" id="SSF55781">
    <property type="entry name" value="GAF domain-like"/>
    <property type="match status" value="1"/>
</dbReference>
<dbReference type="SUPFAM" id="SSF55874">
    <property type="entry name" value="ATPase domain of HSP90 chaperone/DNA topoisomerase II/histidine kinase"/>
    <property type="match status" value="1"/>
</dbReference>
<dbReference type="PRINTS" id="PR00344">
    <property type="entry name" value="BCTRLSENSOR"/>
</dbReference>
<dbReference type="Gene3D" id="3.30.565.10">
    <property type="entry name" value="Histidine kinase-like ATPase, C-terminal domain"/>
    <property type="match status" value="1"/>
</dbReference>
<keyword evidence="3" id="KW-0597">Phosphoprotein</keyword>
<evidence type="ECO:0000256" key="3">
    <source>
        <dbReference type="ARBA" id="ARBA00022553"/>
    </source>
</evidence>
<reference evidence="5 6" key="1">
    <citation type="submission" date="2017-06" db="EMBL/GenBank/DDBJ databases">
        <authorList>
            <person name="Kim H.J."/>
            <person name="Triplett B.A."/>
        </authorList>
    </citation>
    <scope>NUCLEOTIDE SEQUENCE [LARGE SCALE GENOMIC DNA]</scope>
    <source>
        <strain evidence="5 6">DSM 19307</strain>
    </source>
</reference>
<evidence type="ECO:0000313" key="5">
    <source>
        <dbReference type="EMBL" id="SNS51940.1"/>
    </source>
</evidence>
<dbReference type="OrthoDB" id="9811889at2"/>
<accession>A0A239F4I2</accession>
<evidence type="ECO:0000313" key="6">
    <source>
        <dbReference type="Proteomes" id="UP000198393"/>
    </source>
</evidence>
<dbReference type="Pfam" id="PF00512">
    <property type="entry name" value="HisKA"/>
    <property type="match status" value="1"/>
</dbReference>
<dbReference type="InterPro" id="IPR003594">
    <property type="entry name" value="HATPase_dom"/>
</dbReference>
<dbReference type="InterPro" id="IPR036890">
    <property type="entry name" value="HATPase_C_sf"/>
</dbReference>
<dbReference type="Pfam" id="PF02518">
    <property type="entry name" value="HATPase_c"/>
    <property type="match status" value="1"/>
</dbReference>
<dbReference type="PROSITE" id="PS50109">
    <property type="entry name" value="HIS_KIN"/>
    <property type="match status" value="1"/>
</dbReference>
<keyword evidence="6" id="KW-1185">Reference proteome</keyword>
<name>A0A239F4I2_EKHLU</name>
<dbReference type="EMBL" id="FZPD01000001">
    <property type="protein sequence ID" value="SNS51940.1"/>
    <property type="molecule type" value="Genomic_DNA"/>
</dbReference>
<dbReference type="AlphaFoldDB" id="A0A239F4I2"/>
<keyword evidence="5" id="KW-0808">Transferase</keyword>
<dbReference type="CDD" id="cd00082">
    <property type="entry name" value="HisKA"/>
    <property type="match status" value="1"/>
</dbReference>
<evidence type="ECO:0000256" key="1">
    <source>
        <dbReference type="ARBA" id="ARBA00000085"/>
    </source>
</evidence>
<evidence type="ECO:0000259" key="4">
    <source>
        <dbReference type="PROSITE" id="PS50109"/>
    </source>
</evidence>
<dbReference type="SMART" id="SM00388">
    <property type="entry name" value="HisKA"/>
    <property type="match status" value="1"/>
</dbReference>
<dbReference type="EC" id="2.7.13.3" evidence="2"/>
<dbReference type="InterPro" id="IPR036097">
    <property type="entry name" value="HisK_dim/P_sf"/>
</dbReference>
<organism evidence="5 6">
    <name type="scientific">Ekhidna lutea</name>
    <dbReference type="NCBI Taxonomy" id="447679"/>
    <lineage>
        <taxon>Bacteria</taxon>
        <taxon>Pseudomonadati</taxon>
        <taxon>Bacteroidota</taxon>
        <taxon>Cytophagia</taxon>
        <taxon>Cytophagales</taxon>
        <taxon>Reichenbachiellaceae</taxon>
        <taxon>Ekhidna</taxon>
    </lineage>
</organism>
<dbReference type="SUPFAM" id="SSF47384">
    <property type="entry name" value="Homodimeric domain of signal transducing histidine kinase"/>
    <property type="match status" value="1"/>
</dbReference>
<dbReference type="Gene3D" id="1.10.287.130">
    <property type="match status" value="1"/>
</dbReference>
<dbReference type="GO" id="GO:0000155">
    <property type="term" value="F:phosphorelay sensor kinase activity"/>
    <property type="evidence" value="ECO:0007669"/>
    <property type="project" value="InterPro"/>
</dbReference>
<dbReference type="PANTHER" id="PTHR43102">
    <property type="entry name" value="SLR1143 PROTEIN"/>
    <property type="match status" value="1"/>
</dbReference>
<evidence type="ECO:0000256" key="2">
    <source>
        <dbReference type="ARBA" id="ARBA00012438"/>
    </source>
</evidence>
<gene>
    <name evidence="5" type="ORF">SAMN05421640_0494</name>
</gene>
<dbReference type="InterPro" id="IPR003661">
    <property type="entry name" value="HisK_dim/P_dom"/>
</dbReference>
<dbReference type="PANTHER" id="PTHR43102:SF2">
    <property type="entry name" value="GAF DOMAIN-CONTAINING PROTEIN"/>
    <property type="match status" value="1"/>
</dbReference>
<protein>
    <recommendedName>
        <fullName evidence="2">histidine kinase</fullName>
        <ecNumber evidence="2">2.7.13.3</ecNumber>
    </recommendedName>
</protein>
<dbReference type="RefSeq" id="WP_089355259.1">
    <property type="nucleotide sequence ID" value="NZ_FZPD01000001.1"/>
</dbReference>
<dbReference type="Gene3D" id="3.30.450.40">
    <property type="match status" value="1"/>
</dbReference>
<sequence>MSKPETPANEQERLEALKELSILDTLPEKQYDDITKLASEICETPISQITLVDSKRQWYKSNYGIDVKEVSREIGFCSHTINQPDQILVVPDMRKDDRFADNPFVAGDPHAKFYAGIALTTPEGHPVGSICVIDMVPKMLTKNQLDSLKTLSSIIIDLFILNRTRQQLDLHTQELKTRNNELEKFASIAAHDIKSPLNNISSASNLIQVKYGDELNEGVIDLLNLINRSSQSLSDMINDILEVSKNSYLLQNKREIIFLDKFVPAVFELIGDSENISYSFPEGKLIFTNRTALRQIFINLITNAHKHNDKDRTEIKIAFIENETSYKFSVSDNGPGIDPTESKKIFDLYRMAGKKDKGHGIGLATVKRLVENMAGSISVDSSPEKGATFTFTIGK</sequence>
<feature type="domain" description="Histidine kinase" evidence="4">
    <location>
        <begin position="188"/>
        <end position="395"/>
    </location>
</feature>
<dbReference type="InterPro" id="IPR029016">
    <property type="entry name" value="GAF-like_dom_sf"/>
</dbReference>
<keyword evidence="5" id="KW-0418">Kinase</keyword>
<comment type="catalytic activity">
    <reaction evidence="1">
        <text>ATP + protein L-histidine = ADP + protein N-phospho-L-histidine.</text>
        <dbReference type="EC" id="2.7.13.3"/>
    </reaction>
</comment>